<feature type="region of interest" description="Disordered" evidence="1">
    <location>
        <begin position="1"/>
        <end position="117"/>
    </location>
</feature>
<dbReference type="GO" id="GO:0005829">
    <property type="term" value="C:cytosol"/>
    <property type="evidence" value="ECO:0007669"/>
    <property type="project" value="TreeGrafter"/>
</dbReference>
<dbReference type="GO" id="GO:0016887">
    <property type="term" value="F:ATP hydrolysis activity"/>
    <property type="evidence" value="ECO:0007669"/>
    <property type="project" value="TreeGrafter"/>
</dbReference>
<feature type="region of interest" description="Disordered" evidence="1">
    <location>
        <begin position="131"/>
        <end position="257"/>
    </location>
</feature>
<reference evidence="2 3" key="1">
    <citation type="submission" date="2019-09" db="EMBL/GenBank/DDBJ databases">
        <title>Arthrobacter zafarii sp. nov., a moderately thermotolerant and halotolerant actinobacterium isolated from Cholistan desert soil of Pakistan.</title>
        <authorList>
            <person name="Amin A."/>
            <person name="Ahmed I."/>
            <person name="Khalid N."/>
            <person name="Schumann P."/>
            <person name="Busse H.J."/>
            <person name="Khan I.U."/>
            <person name="Li S."/>
            <person name="Li W.J."/>
        </authorList>
    </citation>
    <scope>NUCLEOTIDE SEQUENCE [LARGE SCALE GENOMIC DNA]</scope>
    <source>
        <strain evidence="2 3">NCCP-1664</strain>
    </source>
</reference>
<dbReference type="AlphaFoldDB" id="A0A5A7NP83"/>
<gene>
    <name evidence="2" type="ORF">NCCP1664_00380</name>
</gene>
<dbReference type="EMBL" id="BKDJ01000001">
    <property type="protein sequence ID" value="GER21541.1"/>
    <property type="molecule type" value="Genomic_DNA"/>
</dbReference>
<feature type="compositionally biased region" description="Polar residues" evidence="1">
    <location>
        <begin position="57"/>
        <end position="71"/>
    </location>
</feature>
<dbReference type="InterPro" id="IPR027417">
    <property type="entry name" value="P-loop_NTPase"/>
</dbReference>
<evidence type="ECO:0000313" key="3">
    <source>
        <dbReference type="Proteomes" id="UP000325307"/>
    </source>
</evidence>
<feature type="compositionally biased region" description="Polar residues" evidence="1">
    <location>
        <begin position="202"/>
        <end position="217"/>
    </location>
</feature>
<name>A0A5A7NP83_9MICC</name>
<dbReference type="PANTHER" id="PTHR43384:SF14">
    <property type="entry name" value="ESX-1 SECRETION-ASSOCIATED PROTEIN ESPI"/>
    <property type="match status" value="1"/>
</dbReference>
<dbReference type="GO" id="GO:0009898">
    <property type="term" value="C:cytoplasmic side of plasma membrane"/>
    <property type="evidence" value="ECO:0007669"/>
    <property type="project" value="TreeGrafter"/>
</dbReference>
<dbReference type="GO" id="GO:0051782">
    <property type="term" value="P:negative regulation of cell division"/>
    <property type="evidence" value="ECO:0007669"/>
    <property type="project" value="TreeGrafter"/>
</dbReference>
<feature type="compositionally biased region" description="Low complexity" evidence="1">
    <location>
        <begin position="169"/>
        <end position="182"/>
    </location>
</feature>
<dbReference type="InterPro" id="IPR050625">
    <property type="entry name" value="ParA/MinD_ATPase"/>
</dbReference>
<dbReference type="Proteomes" id="UP000325307">
    <property type="component" value="Unassembled WGS sequence"/>
</dbReference>
<sequence>MAAGEPTQEFPTRAALRRARLAAEQARGEGTLPEGQPRSQGAIPPVSEGAAQPVSEGATQPGSQGATQPGSQGAEPRSQGAAQPHGQGIQARGQAAQATLQAEPARPGAMLPERDEFDDVAELAPLFPVVGPLDLPADPLPGAPVVEPDAALASAENEGLAVPVDQETPQGAPAPGVPAQGPSGERAAGGQARGPETAGDDVTSTDAPSTGTPTANIPTEPAPDQEPGTTGAETADAAAGRGTFLRPEDEALPPTRGMRGFLSRIGFSVEPSAEEKEERQWRRAIGQRLSAPRTVSVVNGKGGANKTPTAVLLAAVFGRNSGDPVLAWDNNGTRGTLGWRTVQASHNAHVMDLLHAAPDLMGTTAGDPAINAYVHYQPEDRYSVLRTDPTLLASEQNLTAADFDIVHAAASKFFQLSIVDSGNDESAERWLRMIDHTDQLVVASTTVEEHAEAAALLLEALANRGGRYAELARNAVVIVSQHQQNGNKDQLARIASGFRRLARAVVTVPFDPALVKGRIRYQALRPATRRAWLEAAAAVADGIS</sequence>
<comment type="caution">
    <text evidence="2">The sequence shown here is derived from an EMBL/GenBank/DDBJ whole genome shotgun (WGS) entry which is preliminary data.</text>
</comment>
<evidence type="ECO:0000256" key="1">
    <source>
        <dbReference type="SAM" id="MobiDB-lite"/>
    </source>
</evidence>
<organism evidence="2 3">
    <name type="scientific">Zafaria cholistanensis</name>
    <dbReference type="NCBI Taxonomy" id="1682741"/>
    <lineage>
        <taxon>Bacteria</taxon>
        <taxon>Bacillati</taxon>
        <taxon>Actinomycetota</taxon>
        <taxon>Actinomycetes</taxon>
        <taxon>Micrococcales</taxon>
        <taxon>Micrococcaceae</taxon>
        <taxon>Zafaria</taxon>
    </lineage>
</organism>
<keyword evidence="3" id="KW-1185">Reference proteome</keyword>
<dbReference type="Gene3D" id="3.40.50.300">
    <property type="entry name" value="P-loop containing nucleotide triphosphate hydrolases"/>
    <property type="match status" value="1"/>
</dbReference>
<feature type="compositionally biased region" description="Low complexity" evidence="1">
    <location>
        <begin position="86"/>
        <end position="98"/>
    </location>
</feature>
<dbReference type="SUPFAM" id="SSF52540">
    <property type="entry name" value="P-loop containing nucleoside triphosphate hydrolases"/>
    <property type="match status" value="1"/>
</dbReference>
<protein>
    <submittedName>
        <fullName evidence="2">Chromosome partitioning protein</fullName>
    </submittedName>
</protein>
<proteinExistence type="predicted"/>
<dbReference type="PANTHER" id="PTHR43384">
    <property type="entry name" value="SEPTUM SITE-DETERMINING PROTEIN MIND HOMOLOG, CHLOROPLASTIC-RELATED"/>
    <property type="match status" value="1"/>
</dbReference>
<accession>A0A5A7NP83</accession>
<dbReference type="GO" id="GO:0005524">
    <property type="term" value="F:ATP binding"/>
    <property type="evidence" value="ECO:0007669"/>
    <property type="project" value="TreeGrafter"/>
</dbReference>
<evidence type="ECO:0000313" key="2">
    <source>
        <dbReference type="EMBL" id="GER21541.1"/>
    </source>
</evidence>
<feature type="compositionally biased region" description="Low complexity" evidence="1">
    <location>
        <begin position="228"/>
        <end position="243"/>
    </location>
</feature>